<sequence length="263" mass="27754">MTTSFDVAKAAAELAKAEKDCRQIAPLTQTYPGMTVEDAYAVQLENVRARKAAGEKVIGMKIGLTSKAVQKMLGVDEPDYGHLFDSMFIGEGQPCPMAGLMQPKVEGELAFCLGKTLKGPGVTMADVYAATEYVIPSIEIVDSRIKDWKITLRDTVADNGSAARLVLGGRMRPIDAVDMRLTGMTLEKNGELLFSGTTAEVLGNPAASVAWLANKLGSFGIELTEGSIILAGAVTAMAVVEPGDSITVSFHGMGSVTTVFTGE</sequence>
<comment type="caution">
    <text evidence="3">The sequence shown here is derived from an EMBL/GenBank/DDBJ whole genome shotgun (WGS) entry which is preliminary data.</text>
</comment>
<evidence type="ECO:0000313" key="4">
    <source>
        <dbReference type="Proteomes" id="UP000181901"/>
    </source>
</evidence>
<dbReference type="GO" id="GO:0008684">
    <property type="term" value="F:2-oxopent-4-enoate hydratase activity"/>
    <property type="evidence" value="ECO:0007669"/>
    <property type="project" value="TreeGrafter"/>
</dbReference>
<dbReference type="PANTHER" id="PTHR30143">
    <property type="entry name" value="ACID HYDRATASE"/>
    <property type="match status" value="1"/>
</dbReference>
<dbReference type="InterPro" id="IPR036663">
    <property type="entry name" value="Fumarylacetoacetase_C_sf"/>
</dbReference>
<accession>A0A1J5MXH0</accession>
<keyword evidence="1 3" id="KW-0456">Lyase</keyword>
<dbReference type="Proteomes" id="UP000181901">
    <property type="component" value="Unassembled WGS sequence"/>
</dbReference>
<dbReference type="InterPro" id="IPR050772">
    <property type="entry name" value="Hydratase-Decarb/MhpD_sf"/>
</dbReference>
<keyword evidence="4" id="KW-1185">Reference proteome</keyword>
<proteinExistence type="predicted"/>
<organism evidence="3 4">
    <name type="scientific">Pseudodesulfovibrio hydrargyri</name>
    <dbReference type="NCBI Taxonomy" id="2125990"/>
    <lineage>
        <taxon>Bacteria</taxon>
        <taxon>Pseudomonadati</taxon>
        <taxon>Thermodesulfobacteriota</taxon>
        <taxon>Desulfovibrionia</taxon>
        <taxon>Desulfovibrionales</taxon>
        <taxon>Desulfovibrionaceae</taxon>
    </lineage>
</organism>
<dbReference type="RefSeq" id="WP_071545951.1">
    <property type="nucleotide sequence ID" value="NZ_LKAQ01000004.1"/>
</dbReference>
<evidence type="ECO:0000256" key="1">
    <source>
        <dbReference type="ARBA" id="ARBA00023239"/>
    </source>
</evidence>
<dbReference type="Gene3D" id="3.90.850.10">
    <property type="entry name" value="Fumarylacetoacetase-like, C-terminal domain"/>
    <property type="match status" value="1"/>
</dbReference>
<dbReference type="GO" id="GO:0034856">
    <property type="term" value="F:2-hydroxyhexa-2,4-dienoate hydratase activity"/>
    <property type="evidence" value="ECO:0007669"/>
    <property type="project" value="UniProtKB-EC"/>
</dbReference>
<reference evidence="3 4" key="1">
    <citation type="submission" date="2015-09" db="EMBL/GenBank/DDBJ databases">
        <title>Genome of Desulfovibrio dechloracetivorans BerOc1, a mercury methylating strain isolated from highly hydrocarbons and metals contaminated coastal sediments.</title>
        <authorList>
            <person name="Goni Urriza M."/>
            <person name="Gassie C."/>
            <person name="Bouchez O."/>
            <person name="Klopp C."/>
            <person name="Ranchou-Peyruse A."/>
            <person name="Remy G."/>
        </authorList>
    </citation>
    <scope>NUCLEOTIDE SEQUENCE [LARGE SCALE GENOMIC DNA]</scope>
    <source>
        <strain evidence="3 4">BerOc1</strain>
    </source>
</reference>
<name>A0A1J5MXH0_9BACT</name>
<dbReference type="PANTHER" id="PTHR30143:SF0">
    <property type="entry name" value="2-KETO-4-PENTENOATE HYDRATASE"/>
    <property type="match status" value="1"/>
</dbReference>
<dbReference type="EMBL" id="LKAQ01000004">
    <property type="protein sequence ID" value="OIQ50516.1"/>
    <property type="molecule type" value="Genomic_DNA"/>
</dbReference>
<dbReference type="OrthoDB" id="9792137at2"/>
<evidence type="ECO:0000259" key="2">
    <source>
        <dbReference type="Pfam" id="PF01557"/>
    </source>
</evidence>
<gene>
    <name evidence="3" type="primary">tesE</name>
    <name evidence="3" type="ORF">BerOc1_02454</name>
</gene>
<evidence type="ECO:0000313" key="3">
    <source>
        <dbReference type="EMBL" id="OIQ50516.1"/>
    </source>
</evidence>
<dbReference type="InterPro" id="IPR011234">
    <property type="entry name" value="Fumarylacetoacetase-like_C"/>
</dbReference>
<dbReference type="EC" id="4.2.1.132" evidence="3"/>
<feature type="domain" description="Fumarylacetoacetase-like C-terminal" evidence="2">
    <location>
        <begin position="77"/>
        <end position="258"/>
    </location>
</feature>
<dbReference type="AlphaFoldDB" id="A0A1J5MXH0"/>
<protein>
    <submittedName>
        <fullName evidence="3">2-hydroxyhexa-2,4-dienoate hydratase</fullName>
        <ecNumber evidence="3">4.2.1.132</ecNumber>
    </submittedName>
</protein>
<dbReference type="SUPFAM" id="SSF56529">
    <property type="entry name" value="FAH"/>
    <property type="match status" value="1"/>
</dbReference>
<dbReference type="Pfam" id="PF01557">
    <property type="entry name" value="FAA_hydrolase"/>
    <property type="match status" value="1"/>
</dbReference>
<dbReference type="GO" id="GO:0005737">
    <property type="term" value="C:cytoplasm"/>
    <property type="evidence" value="ECO:0007669"/>
    <property type="project" value="TreeGrafter"/>
</dbReference>